<dbReference type="AlphaFoldDB" id="A0A0N9N7P5"/>
<dbReference type="InterPro" id="IPR042099">
    <property type="entry name" value="ANL_N_sf"/>
</dbReference>
<dbReference type="InterPro" id="IPR025110">
    <property type="entry name" value="AMP-bd_C"/>
</dbReference>
<reference evidence="3 4" key="2">
    <citation type="journal article" date="2017" name="Int. J. Syst. Evol. Microbiol.">
        <title>Gordonia phthalatica sp. nov., a di-n-butyl phthalate-degrading bacterium isolated from activated sludge.</title>
        <authorList>
            <person name="Jin D."/>
            <person name="Kong X."/>
            <person name="Jia M."/>
            <person name="Yu X."/>
            <person name="Wang X."/>
            <person name="Zhuang X."/>
            <person name="Deng Y."/>
            <person name="Bai Z."/>
        </authorList>
    </citation>
    <scope>NUCLEOTIDE SEQUENCE [LARGE SCALE GENOMIC DNA]</scope>
    <source>
        <strain evidence="3 4">QH-11</strain>
    </source>
</reference>
<sequence length="386" mass="39534">MRVLRPLELSADPAALHARRDLLALLAGDAAYLPLPVGDPNEVARLSGALALGEPIDDEAALVVSTSGTTGTPKGAVHTASSLRASIDATASVLGGPGSWLLAMPPHHIAGLQVMLRSLAAGYDPVILDLAAGFDPAGLPALLDAMPGNRRYTSLVPMQLRKSLDDPSATAALADVDAILVGGAATGPALMARAVEAGLPIVTTYGMSETAGGCVYDGVPLPGARVRIIGPNDDGVGRVALGGATLAKGYRNRPDHPAFAEPGWFLTDDLGAVDDGVLRIVGRADEAISTGGLTVIPQVVEAVISELPGVADCAVFGLPDERLGERVVVALVPRPGHTIPDAAAVRAAVVDRLDRYAAPRDVFVLDALPRRGPGKVDRRALRASLG</sequence>
<feature type="domain" description="AMP-binding enzyme C-terminal" evidence="2">
    <location>
        <begin position="300"/>
        <end position="375"/>
    </location>
</feature>
<name>A0A0N9N7P5_9ACTN</name>
<accession>A0A0N9N7P5</accession>
<dbReference type="STRING" id="1136941.ACH46_16920"/>
<dbReference type="PANTHER" id="PTHR43201:SF32">
    <property type="entry name" value="2-SUCCINYLBENZOATE--COA LIGASE, CHLOROPLASTIC_PEROXISOMAL"/>
    <property type="match status" value="1"/>
</dbReference>
<evidence type="ECO:0000259" key="1">
    <source>
        <dbReference type="Pfam" id="PF00501"/>
    </source>
</evidence>
<dbReference type="RefSeq" id="WP_062395562.1">
    <property type="nucleotide sequence ID" value="NZ_CP011853.1"/>
</dbReference>
<dbReference type="EC" id="6.2.1.26" evidence="3"/>
<proteinExistence type="predicted"/>
<gene>
    <name evidence="3" type="ORF">ACH46_16920</name>
</gene>
<dbReference type="KEGG" id="goq:ACH46_16920"/>
<dbReference type="InterPro" id="IPR045851">
    <property type="entry name" value="AMP-bd_C_sf"/>
</dbReference>
<dbReference type="Gene3D" id="3.40.50.12780">
    <property type="entry name" value="N-terminal domain of ligase-like"/>
    <property type="match status" value="1"/>
</dbReference>
<dbReference type="GO" id="GO:0008756">
    <property type="term" value="F:o-succinylbenzoate-CoA ligase activity"/>
    <property type="evidence" value="ECO:0007669"/>
    <property type="project" value="UniProtKB-EC"/>
</dbReference>
<dbReference type="Pfam" id="PF00501">
    <property type="entry name" value="AMP-binding"/>
    <property type="match status" value="1"/>
</dbReference>
<dbReference type="Proteomes" id="UP000063789">
    <property type="component" value="Chromosome"/>
</dbReference>
<evidence type="ECO:0000259" key="2">
    <source>
        <dbReference type="Pfam" id="PF13193"/>
    </source>
</evidence>
<protein>
    <submittedName>
        <fullName evidence="3">O-succinylbenzoic acid--CoA ligase</fullName>
        <ecNumber evidence="3">6.2.1.26</ecNumber>
    </submittedName>
</protein>
<organism evidence="3 4">
    <name type="scientific">Gordonia phthalatica</name>
    <dbReference type="NCBI Taxonomy" id="1136941"/>
    <lineage>
        <taxon>Bacteria</taxon>
        <taxon>Bacillati</taxon>
        <taxon>Actinomycetota</taxon>
        <taxon>Actinomycetes</taxon>
        <taxon>Mycobacteriales</taxon>
        <taxon>Gordoniaceae</taxon>
        <taxon>Gordonia</taxon>
    </lineage>
</organism>
<feature type="domain" description="AMP-dependent synthetase/ligase" evidence="1">
    <location>
        <begin position="57"/>
        <end position="250"/>
    </location>
</feature>
<dbReference type="Pfam" id="PF13193">
    <property type="entry name" value="AMP-binding_C"/>
    <property type="match status" value="1"/>
</dbReference>
<dbReference type="Gene3D" id="3.30.300.30">
    <property type="match status" value="1"/>
</dbReference>
<dbReference type="PANTHER" id="PTHR43201">
    <property type="entry name" value="ACYL-COA SYNTHETASE"/>
    <property type="match status" value="1"/>
</dbReference>
<dbReference type="PATRIC" id="fig|1136941.3.peg.3457"/>
<evidence type="ECO:0000313" key="3">
    <source>
        <dbReference type="EMBL" id="ALG86984.1"/>
    </source>
</evidence>
<dbReference type="InterPro" id="IPR000873">
    <property type="entry name" value="AMP-dep_synth/lig_dom"/>
</dbReference>
<dbReference type="GO" id="GO:0006631">
    <property type="term" value="P:fatty acid metabolic process"/>
    <property type="evidence" value="ECO:0007669"/>
    <property type="project" value="TreeGrafter"/>
</dbReference>
<reference evidence="4" key="1">
    <citation type="submission" date="2015-06" db="EMBL/GenBank/DDBJ databases">
        <title>Complete genome sequence and metabolic analysis of phthalate degradation pathway in Gordonia sp. QH-11.</title>
        <authorList>
            <person name="Jin D."/>
            <person name="Kong X."/>
            <person name="Bai Z."/>
        </authorList>
    </citation>
    <scope>NUCLEOTIDE SEQUENCE [LARGE SCALE GENOMIC DNA]</scope>
    <source>
        <strain evidence="4">QH-11</strain>
    </source>
</reference>
<keyword evidence="4" id="KW-1185">Reference proteome</keyword>
<dbReference type="SUPFAM" id="SSF56801">
    <property type="entry name" value="Acetyl-CoA synthetase-like"/>
    <property type="match status" value="1"/>
</dbReference>
<evidence type="ECO:0000313" key="4">
    <source>
        <dbReference type="Proteomes" id="UP000063789"/>
    </source>
</evidence>
<dbReference type="NCBIfam" id="NF005877">
    <property type="entry name" value="PRK07824.1"/>
    <property type="match status" value="1"/>
</dbReference>
<dbReference type="EMBL" id="CP011853">
    <property type="protein sequence ID" value="ALG86984.1"/>
    <property type="molecule type" value="Genomic_DNA"/>
</dbReference>
<keyword evidence="3" id="KW-0436">Ligase</keyword>
<dbReference type="GO" id="GO:0031956">
    <property type="term" value="F:medium-chain fatty acid-CoA ligase activity"/>
    <property type="evidence" value="ECO:0007669"/>
    <property type="project" value="TreeGrafter"/>
</dbReference>